<organism evidence="2 3">
    <name type="scientific">Ectocarpus siliculosus</name>
    <name type="common">Brown alga</name>
    <name type="synonym">Conferva siliculosa</name>
    <dbReference type="NCBI Taxonomy" id="2880"/>
    <lineage>
        <taxon>Eukaryota</taxon>
        <taxon>Sar</taxon>
        <taxon>Stramenopiles</taxon>
        <taxon>Ochrophyta</taxon>
        <taxon>PX clade</taxon>
        <taxon>Phaeophyceae</taxon>
        <taxon>Ectocarpales</taxon>
        <taxon>Ectocarpaceae</taxon>
        <taxon>Ectocarpus</taxon>
    </lineage>
</organism>
<dbReference type="AlphaFoldDB" id="D7G784"/>
<dbReference type="EMBL" id="FN649727">
    <property type="protein sequence ID" value="CBJ25777.1"/>
    <property type="molecule type" value="Genomic_DNA"/>
</dbReference>
<dbReference type="InParanoid" id="D7G784"/>
<evidence type="ECO:0000313" key="2">
    <source>
        <dbReference type="EMBL" id="CBJ25777.1"/>
    </source>
</evidence>
<keyword evidence="3" id="KW-1185">Reference proteome</keyword>
<feature type="region of interest" description="Disordered" evidence="1">
    <location>
        <begin position="1"/>
        <end position="21"/>
    </location>
</feature>
<gene>
    <name evidence="2" type="ORF">Esi_0008_0250</name>
</gene>
<name>D7G784_ECTSI</name>
<dbReference type="Proteomes" id="UP000002630">
    <property type="component" value="Linkage Group LG02"/>
</dbReference>
<protein>
    <submittedName>
        <fullName evidence="2">Uncharacterized protein</fullName>
    </submittedName>
</protein>
<dbReference type="EMBL" id="FN649035">
    <property type="protein sequence ID" value="CBJ25777.1"/>
    <property type="molecule type" value="Genomic_DNA"/>
</dbReference>
<proteinExistence type="predicted"/>
<sequence length="95" mass="10412">MGGGTASKASSPSASSSNAGVSKTVKAGLLVVLCLQNAVYTMLRRYRARTSCRMVQQQSVRLDDWGPRSREEVVTLHRHPRQFSVCGVLRTAVKY</sequence>
<accession>D7G784</accession>
<evidence type="ECO:0000313" key="3">
    <source>
        <dbReference type="Proteomes" id="UP000002630"/>
    </source>
</evidence>
<reference evidence="2 3" key="1">
    <citation type="journal article" date="2010" name="Nature">
        <title>The Ectocarpus genome and the independent evolution of multicellularity in brown algae.</title>
        <authorList>
            <person name="Cock J.M."/>
            <person name="Sterck L."/>
            <person name="Rouze P."/>
            <person name="Scornet D."/>
            <person name="Allen A.E."/>
            <person name="Amoutzias G."/>
            <person name="Anthouard V."/>
            <person name="Artiguenave F."/>
            <person name="Aury J.M."/>
            <person name="Badger J.H."/>
            <person name="Beszteri B."/>
            <person name="Billiau K."/>
            <person name="Bonnet E."/>
            <person name="Bothwell J.H."/>
            <person name="Bowler C."/>
            <person name="Boyen C."/>
            <person name="Brownlee C."/>
            <person name="Carrano C.J."/>
            <person name="Charrier B."/>
            <person name="Cho G.Y."/>
            <person name="Coelho S.M."/>
            <person name="Collen J."/>
            <person name="Corre E."/>
            <person name="Da Silva C."/>
            <person name="Delage L."/>
            <person name="Delaroque N."/>
            <person name="Dittami S.M."/>
            <person name="Doulbeau S."/>
            <person name="Elias M."/>
            <person name="Farnham G."/>
            <person name="Gachon C.M."/>
            <person name="Gschloessl B."/>
            <person name="Heesch S."/>
            <person name="Jabbari K."/>
            <person name="Jubin C."/>
            <person name="Kawai H."/>
            <person name="Kimura K."/>
            <person name="Kloareg B."/>
            <person name="Kupper F.C."/>
            <person name="Lang D."/>
            <person name="Le Bail A."/>
            <person name="Leblanc C."/>
            <person name="Lerouge P."/>
            <person name="Lohr M."/>
            <person name="Lopez P.J."/>
            <person name="Martens C."/>
            <person name="Maumus F."/>
            <person name="Michel G."/>
            <person name="Miranda-Saavedra D."/>
            <person name="Morales J."/>
            <person name="Moreau H."/>
            <person name="Motomura T."/>
            <person name="Nagasato C."/>
            <person name="Napoli C.A."/>
            <person name="Nelson D.R."/>
            <person name="Nyvall-Collen P."/>
            <person name="Peters A.F."/>
            <person name="Pommier C."/>
            <person name="Potin P."/>
            <person name="Poulain J."/>
            <person name="Quesneville H."/>
            <person name="Read B."/>
            <person name="Rensing S.A."/>
            <person name="Ritter A."/>
            <person name="Rousvoal S."/>
            <person name="Samanta M."/>
            <person name="Samson G."/>
            <person name="Schroeder D.C."/>
            <person name="Segurens B."/>
            <person name="Strittmatter M."/>
            <person name="Tonon T."/>
            <person name="Tregear J.W."/>
            <person name="Valentin K."/>
            <person name="von Dassow P."/>
            <person name="Yamagishi T."/>
            <person name="Van de Peer Y."/>
            <person name="Wincker P."/>
        </authorList>
    </citation>
    <scope>NUCLEOTIDE SEQUENCE [LARGE SCALE GENOMIC DNA]</scope>
    <source>
        <strain evidence="3">Ec32 / CCAP1310/4</strain>
    </source>
</reference>
<evidence type="ECO:0000256" key="1">
    <source>
        <dbReference type="SAM" id="MobiDB-lite"/>
    </source>
</evidence>